<accession>A0A0F6B324</accession>
<proteinExistence type="predicted"/>
<dbReference type="BioCyc" id="SENT588858:STM14_RS11065-MONOMER"/>
<keyword evidence="2" id="KW-1185">Reference proteome</keyword>
<reference evidence="1 2" key="1">
    <citation type="journal article" date="2010" name="J. Bacteriol.">
        <title>Short-term signatures of evolutionary change in the Salmonella enterica serovar typhimurium 14028 genome.</title>
        <authorList>
            <person name="Jarvik T."/>
            <person name="Smillie C."/>
            <person name="Groisman E.A."/>
            <person name="Ochman H."/>
        </authorList>
    </citation>
    <scope>NUCLEOTIDE SEQUENCE [LARGE SCALE GENOMIC DNA]</scope>
    <source>
        <strain evidence="2">14028s / SGSC 2262</strain>
    </source>
</reference>
<organism evidence="1 2">
    <name type="scientific">Salmonella typhimurium (strain 14028s / SGSC 2262)</name>
    <dbReference type="NCBI Taxonomy" id="588858"/>
    <lineage>
        <taxon>Bacteria</taxon>
        <taxon>Pseudomonadati</taxon>
        <taxon>Pseudomonadota</taxon>
        <taxon>Gammaproteobacteria</taxon>
        <taxon>Enterobacterales</taxon>
        <taxon>Enterobacteriaceae</taxon>
        <taxon>Salmonella</taxon>
    </lineage>
</organism>
<evidence type="ECO:0000313" key="1">
    <source>
        <dbReference type="EMBL" id="ACY88913.1"/>
    </source>
</evidence>
<sequence length="207" mass="24094">MTPRQRRQHRNAIEKAAAAPRKSWLGKFRPLTSVQSAWVKSLLSVWGECYGGRTSEEAMLDCCGFWSCLQDEEWTDNEAKRITETIKGLRKIGYKGEALLSMARQILWPKQSIADLLNKEMRIEESDFVERCILSALSKDDPVFVVGIDFYARRKRVSDIGRYLQEIAPWLTRKQAEDRVRWCVNHFNCAVFLAFRDAMRKQNEKIS</sequence>
<dbReference type="AlphaFoldDB" id="A0A0F6B324"/>
<name>A0A0F6B324_SALT1</name>
<dbReference type="RefSeq" id="WP_000188927.1">
    <property type="nucleotide sequence ID" value="NC_016856.1"/>
</dbReference>
<dbReference type="PATRIC" id="fig|588858.6.peg.2300"/>
<dbReference type="KEGG" id="seo:STM14_2463"/>
<dbReference type="HOGENOM" id="CLU_117553_0_0_6"/>
<protein>
    <recommendedName>
        <fullName evidence="3">DUF1133 family protein</fullName>
    </recommendedName>
</protein>
<dbReference type="EMBL" id="CP001363">
    <property type="protein sequence ID" value="ACY88913.1"/>
    <property type="molecule type" value="Genomic_DNA"/>
</dbReference>
<evidence type="ECO:0000313" key="2">
    <source>
        <dbReference type="Proteomes" id="UP000002695"/>
    </source>
</evidence>
<dbReference type="Proteomes" id="UP000002695">
    <property type="component" value="Chromosome"/>
</dbReference>
<evidence type="ECO:0008006" key="3">
    <source>
        <dbReference type="Google" id="ProtNLM"/>
    </source>
</evidence>
<gene>
    <name evidence="1" type="ordered locus">STM14_2463</name>
</gene>